<reference evidence="7" key="1">
    <citation type="submission" date="2022-11" db="EMBL/GenBank/DDBJ databases">
        <title>Complete genome sequence of Methanogenium organophilum DSM 3596.</title>
        <authorList>
            <person name="Chen S.-C."/>
            <person name="Lai S.-J."/>
            <person name="You Y.-T."/>
        </authorList>
    </citation>
    <scope>NUCLEOTIDE SEQUENCE</scope>
    <source>
        <strain evidence="7">DSM 3596</strain>
    </source>
</reference>
<dbReference type="AlphaFoldDB" id="A0A9X9S315"/>
<dbReference type="EMBL" id="CP113361">
    <property type="protein sequence ID" value="WAI00842.1"/>
    <property type="molecule type" value="Genomic_DNA"/>
</dbReference>
<keyword evidence="5 6" id="KW-0472">Membrane</keyword>
<dbReference type="RefSeq" id="WP_268186047.1">
    <property type="nucleotide sequence ID" value="NZ_CP113361.1"/>
</dbReference>
<feature type="transmembrane region" description="Helical" evidence="6">
    <location>
        <begin position="102"/>
        <end position="122"/>
    </location>
</feature>
<feature type="transmembrane region" description="Helical" evidence="6">
    <location>
        <begin position="163"/>
        <end position="180"/>
    </location>
</feature>
<protein>
    <submittedName>
        <fullName evidence="7">Lipopolysaccharide biosynthesis protein</fullName>
    </submittedName>
</protein>
<feature type="transmembrane region" description="Helical" evidence="6">
    <location>
        <begin position="41"/>
        <end position="61"/>
    </location>
</feature>
<feature type="transmembrane region" description="Helical" evidence="6">
    <location>
        <begin position="134"/>
        <end position="157"/>
    </location>
</feature>
<dbReference type="InterPro" id="IPR050833">
    <property type="entry name" value="Poly_Biosynth_Transport"/>
</dbReference>
<dbReference type="PANTHER" id="PTHR30250:SF11">
    <property type="entry name" value="O-ANTIGEN TRANSPORTER-RELATED"/>
    <property type="match status" value="1"/>
</dbReference>
<feature type="transmembrane region" description="Helical" evidence="6">
    <location>
        <begin position="192"/>
        <end position="209"/>
    </location>
</feature>
<organism evidence="7 8">
    <name type="scientific">Methanogenium organophilum</name>
    <dbReference type="NCBI Taxonomy" id="2199"/>
    <lineage>
        <taxon>Archaea</taxon>
        <taxon>Methanobacteriati</taxon>
        <taxon>Methanobacteriota</taxon>
        <taxon>Stenosarchaea group</taxon>
        <taxon>Methanomicrobia</taxon>
        <taxon>Methanomicrobiales</taxon>
        <taxon>Methanomicrobiaceae</taxon>
        <taxon>Methanogenium</taxon>
    </lineage>
</organism>
<evidence type="ECO:0000256" key="3">
    <source>
        <dbReference type="ARBA" id="ARBA00022692"/>
    </source>
</evidence>
<evidence type="ECO:0000256" key="2">
    <source>
        <dbReference type="ARBA" id="ARBA00022475"/>
    </source>
</evidence>
<evidence type="ECO:0000256" key="6">
    <source>
        <dbReference type="SAM" id="Phobius"/>
    </source>
</evidence>
<accession>A0A9X9S315</accession>
<evidence type="ECO:0000313" key="8">
    <source>
        <dbReference type="Proteomes" id="UP001163096"/>
    </source>
</evidence>
<feature type="transmembrane region" description="Helical" evidence="6">
    <location>
        <begin position="344"/>
        <end position="372"/>
    </location>
</feature>
<keyword evidence="4 6" id="KW-1133">Transmembrane helix</keyword>
<feature type="transmembrane region" description="Helical" evidence="6">
    <location>
        <begin position="397"/>
        <end position="415"/>
    </location>
</feature>
<evidence type="ECO:0000256" key="1">
    <source>
        <dbReference type="ARBA" id="ARBA00004651"/>
    </source>
</evidence>
<evidence type="ECO:0000256" key="4">
    <source>
        <dbReference type="ARBA" id="ARBA00022989"/>
    </source>
</evidence>
<name>A0A9X9S315_METOG</name>
<feature type="transmembrane region" description="Helical" evidence="6">
    <location>
        <begin position="9"/>
        <end position="29"/>
    </location>
</feature>
<feature type="transmembrane region" description="Helical" evidence="6">
    <location>
        <begin position="229"/>
        <end position="251"/>
    </location>
</feature>
<proteinExistence type="predicted"/>
<dbReference type="GeneID" id="76835540"/>
<feature type="transmembrane region" description="Helical" evidence="6">
    <location>
        <begin position="305"/>
        <end position="323"/>
    </location>
</feature>
<evidence type="ECO:0000256" key="5">
    <source>
        <dbReference type="ARBA" id="ARBA00023136"/>
    </source>
</evidence>
<keyword evidence="3 6" id="KW-0812">Transmembrane</keyword>
<feature type="transmembrane region" description="Helical" evidence="6">
    <location>
        <begin position="276"/>
        <end position="299"/>
    </location>
</feature>
<feature type="transmembrane region" description="Helical" evidence="6">
    <location>
        <begin position="422"/>
        <end position="443"/>
    </location>
</feature>
<sequence>MIKQSFTSFFWFVISALIGFGFQIFAASYLGATDFGKANYYYGFSSTIMVFACFGVQFFLPKYMHTLNKDGNLFSETFWTISALYCIIAPISAFLLKETISLPLIIIIILISYLMVIFEVIRSYYVGLSKTDRGFFLVLLFRILNVVLFIIAVNFFIQGYLSYLVALLFAYCLLVLPYTLSKIALPRVNFAIIRYCIPFYMVQISYGLFGSLSRVLQGYFGTFESVAVLSIALVLGTATGMLGDVFAKVVMPDFAKAWDKKNYENIKYAFHKVTRLNAYLVLPIAVFTIMNGDFILAILGKGYEGGYIIFSLILISSFFSSFVGPNGTLLNMTGNQRFEIINGIIGLIAALIIGFWLGPIYMWGIAFAIMFAEIVRNSAKLVEVGTLFNIWPFHKNTFIFIIFLLFVDVIIMFILKMYTSGLILLLTSGIAILLSYVLTFYAAPDEEDRRYVGMIKKELLKIFYSLR</sequence>
<dbReference type="Proteomes" id="UP001163096">
    <property type="component" value="Chromosome"/>
</dbReference>
<feature type="transmembrane region" description="Helical" evidence="6">
    <location>
        <begin position="73"/>
        <end position="96"/>
    </location>
</feature>
<dbReference type="PANTHER" id="PTHR30250">
    <property type="entry name" value="PST FAMILY PREDICTED COLANIC ACID TRANSPORTER"/>
    <property type="match status" value="1"/>
</dbReference>
<gene>
    <name evidence="7" type="ORF">OU421_10520</name>
</gene>
<dbReference type="KEGG" id="mou:OU421_10520"/>
<evidence type="ECO:0000313" key="7">
    <source>
        <dbReference type="EMBL" id="WAI00842.1"/>
    </source>
</evidence>
<keyword evidence="8" id="KW-1185">Reference proteome</keyword>
<comment type="subcellular location">
    <subcellularLocation>
        <location evidence="1">Cell membrane</location>
        <topology evidence="1">Multi-pass membrane protein</topology>
    </subcellularLocation>
</comment>
<keyword evidence="2" id="KW-1003">Cell membrane</keyword>
<dbReference type="GO" id="GO:0005886">
    <property type="term" value="C:plasma membrane"/>
    <property type="evidence" value="ECO:0007669"/>
    <property type="project" value="UniProtKB-SubCell"/>
</dbReference>